<dbReference type="Proteomes" id="UP001610861">
    <property type="component" value="Unassembled WGS sequence"/>
</dbReference>
<dbReference type="InterPro" id="IPR039424">
    <property type="entry name" value="SBP_5"/>
</dbReference>
<dbReference type="InterPro" id="IPR000914">
    <property type="entry name" value="SBP_5_dom"/>
</dbReference>
<evidence type="ECO:0000259" key="5">
    <source>
        <dbReference type="Pfam" id="PF00496"/>
    </source>
</evidence>
<keyword evidence="7" id="KW-1185">Reference proteome</keyword>
<evidence type="ECO:0000313" key="6">
    <source>
        <dbReference type="EMBL" id="MFH8249618.1"/>
    </source>
</evidence>
<gene>
    <name evidence="6" type="ORF">ACH3VR_04530</name>
</gene>
<dbReference type="PROSITE" id="PS51257">
    <property type="entry name" value="PROKAR_LIPOPROTEIN"/>
    <property type="match status" value="1"/>
</dbReference>
<dbReference type="Pfam" id="PF00496">
    <property type="entry name" value="SBP_bac_5"/>
    <property type="match status" value="1"/>
</dbReference>
<comment type="caution">
    <text evidence="6">The sequence shown here is derived from an EMBL/GenBank/DDBJ whole genome shotgun (WGS) entry which is preliminary data.</text>
</comment>
<keyword evidence="3 4" id="KW-0732">Signal</keyword>
<comment type="similarity">
    <text evidence="1">Belongs to the bacterial solute-binding protein 5 family.</text>
</comment>
<keyword evidence="2" id="KW-0813">Transport</keyword>
<organism evidence="6 7">
    <name type="scientific">Microbacterium alkaliflavum</name>
    <dbReference type="NCBI Taxonomy" id="3248839"/>
    <lineage>
        <taxon>Bacteria</taxon>
        <taxon>Bacillati</taxon>
        <taxon>Actinomycetota</taxon>
        <taxon>Actinomycetes</taxon>
        <taxon>Micrococcales</taxon>
        <taxon>Microbacteriaceae</taxon>
        <taxon>Microbacterium</taxon>
    </lineage>
</organism>
<evidence type="ECO:0000256" key="3">
    <source>
        <dbReference type="ARBA" id="ARBA00022729"/>
    </source>
</evidence>
<reference evidence="6 7" key="1">
    <citation type="submission" date="2024-09" db="EMBL/GenBank/DDBJ databases">
        <authorList>
            <person name="Pan X."/>
        </authorList>
    </citation>
    <scope>NUCLEOTIDE SEQUENCE [LARGE SCALE GENOMIC DNA]</scope>
    <source>
        <strain evidence="6 7">B2969</strain>
    </source>
</reference>
<proteinExistence type="inferred from homology"/>
<dbReference type="SUPFAM" id="SSF53850">
    <property type="entry name" value="Periplasmic binding protein-like II"/>
    <property type="match status" value="1"/>
</dbReference>
<feature type="chain" id="PRO_5045734389" evidence="4">
    <location>
        <begin position="24"/>
        <end position="523"/>
    </location>
</feature>
<evidence type="ECO:0000256" key="4">
    <source>
        <dbReference type="SAM" id="SignalP"/>
    </source>
</evidence>
<feature type="signal peptide" evidence="4">
    <location>
        <begin position="1"/>
        <end position="23"/>
    </location>
</feature>
<dbReference type="Gene3D" id="3.40.190.10">
    <property type="entry name" value="Periplasmic binding protein-like II"/>
    <property type="match status" value="1"/>
</dbReference>
<name>A0ABW7Q5F8_9MICO</name>
<dbReference type="EMBL" id="JBIQWL010000001">
    <property type="protein sequence ID" value="MFH8249618.1"/>
    <property type="molecule type" value="Genomic_DNA"/>
</dbReference>
<dbReference type="PANTHER" id="PTHR30290">
    <property type="entry name" value="PERIPLASMIC BINDING COMPONENT OF ABC TRANSPORTER"/>
    <property type="match status" value="1"/>
</dbReference>
<feature type="domain" description="Solute-binding protein family 5" evidence="5">
    <location>
        <begin position="86"/>
        <end position="432"/>
    </location>
</feature>
<evidence type="ECO:0000256" key="1">
    <source>
        <dbReference type="ARBA" id="ARBA00005695"/>
    </source>
</evidence>
<accession>A0ABW7Q5F8</accession>
<evidence type="ECO:0000313" key="7">
    <source>
        <dbReference type="Proteomes" id="UP001610861"/>
    </source>
</evidence>
<dbReference type="InterPro" id="IPR030678">
    <property type="entry name" value="Peptide/Ni-bd"/>
</dbReference>
<dbReference type="RefSeq" id="WP_396639552.1">
    <property type="nucleotide sequence ID" value="NZ_JBIQWL010000001.1"/>
</dbReference>
<dbReference type="Gene3D" id="3.10.105.10">
    <property type="entry name" value="Dipeptide-binding Protein, Domain 3"/>
    <property type="match status" value="1"/>
</dbReference>
<dbReference type="PANTHER" id="PTHR30290:SF9">
    <property type="entry name" value="OLIGOPEPTIDE-BINDING PROTEIN APPA"/>
    <property type="match status" value="1"/>
</dbReference>
<evidence type="ECO:0000256" key="2">
    <source>
        <dbReference type="ARBA" id="ARBA00022448"/>
    </source>
</evidence>
<dbReference type="PIRSF" id="PIRSF002741">
    <property type="entry name" value="MppA"/>
    <property type="match status" value="1"/>
</dbReference>
<protein>
    <submittedName>
        <fullName evidence="6">ABC transporter substrate-binding protein</fullName>
    </submittedName>
</protein>
<sequence>MKTITAVARGVALAAAVALTVGLAGCSKPAGGSAATASGSTDGGTITWAYTSSPVNWDPIVIGGTAGTYLTTPIFGSLFTIDEDHEIVPGLAESYEYNDAGDAITIHLKPNLTFQDDTPVNADAVKFNIDRILTQTNSALRASYANVAGATVIDDLTVRLDLKQPDYQIPYLLAEKTGELPSPTAVQKDPVAFNANGPVGAGPFIVEELVPNDHIVLKKWDGYWNADNIHIDEIRINFGVNPDTLISALQSGVANFAIASPAQIDTAKDAGLKVLSGTDRLWGSSFLSVNRNQAPFDDPAVVEAIRYAINPGQYIQQLAFGKGEANQQPFPQGHPDFVEALTDEHQYDPKKAKKILADAGYAPGDISFDLQALNVSGFDKVGEIIQAQLADVGITANIQLSDFTTWAKGYYGKTYPVSLFGWVGRDSAVQGLSDQYDSLGVLNLSSPYVSPEFTAALSTARSTPLDSPDYEKNLQAAAELGYQTGSNISLYTYETPLVLAPSISDLPKIDGFIDWTGVTITQQ</sequence>